<evidence type="ECO:0000256" key="3">
    <source>
        <dbReference type="ARBA" id="ARBA00022840"/>
    </source>
</evidence>
<dbReference type="InterPro" id="IPR007860">
    <property type="entry name" value="DNA_mmatch_repair_MutS_con_dom"/>
</dbReference>
<dbReference type="Gene3D" id="3.30.420.110">
    <property type="entry name" value="MutS, connector domain"/>
    <property type="match status" value="1"/>
</dbReference>
<dbReference type="Gene3D" id="1.10.1420.10">
    <property type="match status" value="2"/>
</dbReference>
<dbReference type="SUPFAM" id="SSF48334">
    <property type="entry name" value="DNA repair protein MutS, domain III"/>
    <property type="match status" value="1"/>
</dbReference>
<dbReference type="GO" id="GO:0007131">
    <property type="term" value="P:reciprocal meiotic recombination"/>
    <property type="evidence" value="ECO:0007669"/>
    <property type="project" value="TreeGrafter"/>
</dbReference>
<dbReference type="GO" id="GO:0006298">
    <property type="term" value="P:mismatch repair"/>
    <property type="evidence" value="ECO:0007669"/>
    <property type="project" value="InterPro"/>
</dbReference>
<dbReference type="Proteomes" id="UP001162131">
    <property type="component" value="Unassembled WGS sequence"/>
</dbReference>
<dbReference type="GO" id="GO:0005524">
    <property type="term" value="F:ATP binding"/>
    <property type="evidence" value="ECO:0007669"/>
    <property type="project" value="UniProtKB-KW"/>
</dbReference>
<dbReference type="InterPro" id="IPR045076">
    <property type="entry name" value="MutS"/>
</dbReference>
<evidence type="ECO:0000256" key="1">
    <source>
        <dbReference type="ARBA" id="ARBA00006271"/>
    </source>
</evidence>
<dbReference type="PANTHER" id="PTHR11361">
    <property type="entry name" value="DNA MISMATCH REPAIR PROTEIN MUTS FAMILY MEMBER"/>
    <property type="match status" value="1"/>
</dbReference>
<comment type="similarity">
    <text evidence="1">Belongs to the DNA mismatch repair MutS family.</text>
</comment>
<dbReference type="Pfam" id="PF05190">
    <property type="entry name" value="MutS_IV"/>
    <property type="match status" value="1"/>
</dbReference>
<dbReference type="GO" id="GO:0140664">
    <property type="term" value="F:ATP-dependent DNA damage sensor activity"/>
    <property type="evidence" value="ECO:0007669"/>
    <property type="project" value="InterPro"/>
</dbReference>
<name>A0AAU9JAN4_9CILI</name>
<dbReference type="Gene3D" id="3.40.50.300">
    <property type="entry name" value="P-loop containing nucleotide triphosphate hydrolases"/>
    <property type="match status" value="1"/>
</dbReference>
<evidence type="ECO:0000259" key="6">
    <source>
        <dbReference type="PROSITE" id="PS00486"/>
    </source>
</evidence>
<evidence type="ECO:0000313" key="7">
    <source>
        <dbReference type="EMBL" id="CAG9322802.1"/>
    </source>
</evidence>
<dbReference type="InterPro" id="IPR027417">
    <property type="entry name" value="P-loop_NTPase"/>
</dbReference>
<dbReference type="SUPFAM" id="SSF52540">
    <property type="entry name" value="P-loop containing nucleoside triphosphate hydrolases"/>
    <property type="match status" value="1"/>
</dbReference>
<dbReference type="Pfam" id="PF05188">
    <property type="entry name" value="MutS_II"/>
    <property type="match status" value="1"/>
</dbReference>
<keyword evidence="3" id="KW-0067">ATP-binding</keyword>
<dbReference type="SMART" id="SM00533">
    <property type="entry name" value="MUTSd"/>
    <property type="match status" value="1"/>
</dbReference>
<dbReference type="PIRSF" id="PIRSF005813">
    <property type="entry name" value="MSH2"/>
    <property type="match status" value="1"/>
</dbReference>
<reference evidence="7" key="1">
    <citation type="submission" date="2021-09" db="EMBL/GenBank/DDBJ databases">
        <authorList>
            <consortium name="AG Swart"/>
            <person name="Singh M."/>
            <person name="Singh A."/>
            <person name="Seah K."/>
            <person name="Emmerich C."/>
        </authorList>
    </citation>
    <scope>NUCLEOTIDE SEQUENCE</scope>
    <source>
        <strain evidence="7">ATCC30299</strain>
    </source>
</reference>
<dbReference type="PROSITE" id="PS00486">
    <property type="entry name" value="DNA_MISMATCH_REPAIR_2"/>
    <property type="match status" value="1"/>
</dbReference>
<dbReference type="Pfam" id="PF00488">
    <property type="entry name" value="MutS_V"/>
    <property type="match status" value="1"/>
</dbReference>
<proteinExistence type="inferred from homology"/>
<protein>
    <recommendedName>
        <fullName evidence="6">DNA mismatch repair proteins mutS family domain-containing protein</fullName>
    </recommendedName>
</protein>
<dbReference type="AlphaFoldDB" id="A0AAU9JAN4"/>
<keyword evidence="5" id="KW-0469">Meiosis</keyword>
<keyword evidence="2" id="KW-0547">Nucleotide-binding</keyword>
<evidence type="ECO:0000256" key="2">
    <source>
        <dbReference type="ARBA" id="ARBA00022741"/>
    </source>
</evidence>
<accession>A0AAU9JAN4</accession>
<keyword evidence="8" id="KW-1185">Reference proteome</keyword>
<comment type="caution">
    <text evidence="7">The sequence shown here is derived from an EMBL/GenBank/DDBJ whole genome shotgun (WGS) entry which is preliminary data.</text>
</comment>
<keyword evidence="4" id="KW-0238">DNA-binding</keyword>
<dbReference type="InterPro" id="IPR036187">
    <property type="entry name" value="DNA_mismatch_repair_MutS_sf"/>
</dbReference>
<dbReference type="GO" id="GO:0030983">
    <property type="term" value="F:mismatched DNA binding"/>
    <property type="evidence" value="ECO:0007669"/>
    <property type="project" value="InterPro"/>
</dbReference>
<dbReference type="GO" id="GO:0005634">
    <property type="term" value="C:nucleus"/>
    <property type="evidence" value="ECO:0007669"/>
    <property type="project" value="TreeGrafter"/>
</dbReference>
<dbReference type="InterPro" id="IPR007696">
    <property type="entry name" value="DNA_mismatch_repair_MutS_core"/>
</dbReference>
<dbReference type="InterPro" id="IPR000432">
    <property type="entry name" value="DNA_mismatch_repair_MutS_C"/>
</dbReference>
<evidence type="ECO:0000256" key="5">
    <source>
        <dbReference type="ARBA" id="ARBA00023254"/>
    </source>
</evidence>
<evidence type="ECO:0000313" key="8">
    <source>
        <dbReference type="Proteomes" id="UP001162131"/>
    </source>
</evidence>
<dbReference type="InterPro" id="IPR007861">
    <property type="entry name" value="DNA_mismatch_repair_MutS_clamp"/>
</dbReference>
<dbReference type="Pfam" id="PF05192">
    <property type="entry name" value="MutS_III"/>
    <property type="match status" value="1"/>
</dbReference>
<dbReference type="SMART" id="SM00534">
    <property type="entry name" value="MUTSac"/>
    <property type="match status" value="1"/>
</dbReference>
<gene>
    <name evidence="7" type="ORF">BSTOLATCC_MIC31918</name>
</gene>
<dbReference type="InterPro" id="IPR011184">
    <property type="entry name" value="DNA_mismatch_repair_Msh2"/>
</dbReference>
<organism evidence="7 8">
    <name type="scientific">Blepharisma stoltei</name>
    <dbReference type="NCBI Taxonomy" id="1481888"/>
    <lineage>
        <taxon>Eukaryota</taxon>
        <taxon>Sar</taxon>
        <taxon>Alveolata</taxon>
        <taxon>Ciliophora</taxon>
        <taxon>Postciliodesmatophora</taxon>
        <taxon>Heterotrichea</taxon>
        <taxon>Heterotrichida</taxon>
        <taxon>Blepharismidae</taxon>
        <taxon>Blepharisma</taxon>
    </lineage>
</organism>
<dbReference type="EMBL" id="CAJZBQ010000032">
    <property type="protein sequence ID" value="CAG9322802.1"/>
    <property type="molecule type" value="Genomic_DNA"/>
</dbReference>
<feature type="domain" description="DNA mismatch repair proteins mutS family" evidence="6">
    <location>
        <begin position="614"/>
        <end position="630"/>
    </location>
</feature>
<dbReference type="InterPro" id="IPR036678">
    <property type="entry name" value="MutS_con_dom_sf"/>
</dbReference>
<dbReference type="PANTHER" id="PTHR11361:SF21">
    <property type="entry name" value="MUTS PROTEIN HOMOLOG 4"/>
    <property type="match status" value="1"/>
</dbReference>
<evidence type="ECO:0000256" key="4">
    <source>
        <dbReference type="ARBA" id="ARBA00023125"/>
    </source>
</evidence>
<sequence>MNTPISERPSSSRKTPITPGDAPCIVSLIENRAREVGLACINMKNFQIIITQFVDNQTYINTLSTLYAWDPIELIMCKTAQESALKSRISEQMKEITITLVPRKCFDETKGGEIYSHSASKINEVDIEIKYVSMAALSALIDYIESSQNIMIYRETLKVTFSHLDSLLVIDFSTAKSLELVVTLEGSTKESLAGLFECKTQPGLRMLRANLLQPSRDIGVINGRLDAVEEIIRSTPLRIEIKNILALIPNTELVTSRLVQKPQQTSSQYMKAQAGNIIIIRQILMQSKVLLDTLMKHAVQASIFRGIIDNLYDSRIEDLLNDIDQIMDPDIAALKNPKINKAHCISLVRDGIDSLLDIARLIYSNNLDEIHKLSSNFKYKLNEPSIKLMQNESRGYFLSFDQEVLKKNILAAIGEHFVQISKKGKKCLASTPSLISLNESLKSTQNEIVNLTFNHIEELICKARSKILCLYNVSHAIATLDLLIAFAEFSSVFNAKRPQFQPGVLLLKQVKNPFIELKTKKFHPLDCKFTEVTSLQILTGTNSSGKTTFLKTSALTAILAHAGCFIPAQESIFPIFDYILTRIGERESLEHKSSGFLAEMKDCSYILQTASRNSFILIDEVGKGSSHEDGLAMAWAICENLLQIGCLAIVSTHFSQLTSLEDFYPGINNIHTSSFKLESGRCEQEYGYGISLAASSALPKSLIENAQTFSSEICMKFSFLSNKNAFLANTNRKSLEIANEILLLKESPENLEKALRNLKQKLV</sequence>